<comment type="function">
    <text evidence="11">Involved in coproporphyrin-dependent heme b biosynthesis. Catalyzes the oxidation of coproporphyrinogen III to coproporphyrin III.</text>
</comment>
<dbReference type="PANTHER" id="PTHR42923">
    <property type="entry name" value="PROTOPORPHYRINOGEN OXIDASE"/>
    <property type="match status" value="1"/>
</dbReference>
<evidence type="ECO:0000256" key="9">
    <source>
        <dbReference type="ARBA" id="ARBA00023002"/>
    </source>
</evidence>
<dbReference type="UniPathway" id="UPA00252"/>
<dbReference type="EMBL" id="RHIB01000003">
    <property type="protein sequence ID" value="RNA67106.1"/>
    <property type="molecule type" value="Genomic_DNA"/>
</dbReference>
<comment type="subcellular location">
    <subcellularLocation>
        <location evidence="11">Cytoplasm</location>
    </subcellularLocation>
</comment>
<dbReference type="RefSeq" id="WP_122901217.1">
    <property type="nucleotide sequence ID" value="NZ_RHIB01000003.1"/>
</dbReference>
<dbReference type="PANTHER" id="PTHR42923:SF3">
    <property type="entry name" value="PROTOPORPHYRINOGEN OXIDASE"/>
    <property type="match status" value="1"/>
</dbReference>
<keyword evidence="8 11" id="KW-0274">FAD</keyword>
<comment type="cofactor">
    <cofactor evidence="2 11">
        <name>FAD</name>
        <dbReference type="ChEBI" id="CHEBI:57692"/>
    </cofactor>
</comment>
<dbReference type="Pfam" id="PF01593">
    <property type="entry name" value="Amino_oxidase"/>
    <property type="match status" value="1"/>
</dbReference>
<protein>
    <recommendedName>
        <fullName evidence="6 11">Coproporphyrinogen III oxidase</fullName>
        <ecNumber evidence="5 11">1.3.3.15</ecNumber>
    </recommendedName>
</protein>
<dbReference type="Gene3D" id="1.10.3110.10">
    <property type="entry name" value="protoporphyrinogen ix oxidase, domain 3"/>
    <property type="match status" value="1"/>
</dbReference>
<organism evidence="13 14">
    <name type="scientific">Alteribacter keqinensis</name>
    <dbReference type="NCBI Taxonomy" id="2483800"/>
    <lineage>
        <taxon>Bacteria</taxon>
        <taxon>Bacillati</taxon>
        <taxon>Bacillota</taxon>
        <taxon>Bacilli</taxon>
        <taxon>Bacillales</taxon>
        <taxon>Bacillaceae</taxon>
        <taxon>Alteribacter</taxon>
    </lineage>
</organism>
<evidence type="ECO:0000256" key="3">
    <source>
        <dbReference type="ARBA" id="ARBA00004744"/>
    </source>
</evidence>
<name>A0A3M7TPM7_9BACI</name>
<evidence type="ECO:0000256" key="8">
    <source>
        <dbReference type="ARBA" id="ARBA00022827"/>
    </source>
</evidence>
<keyword evidence="10 11" id="KW-0350">Heme biosynthesis</keyword>
<dbReference type="InterPro" id="IPR002937">
    <property type="entry name" value="Amino_oxidase"/>
</dbReference>
<dbReference type="GO" id="GO:0006783">
    <property type="term" value="P:heme biosynthetic process"/>
    <property type="evidence" value="ECO:0007669"/>
    <property type="project" value="UniProtKB-UniRule"/>
</dbReference>
<dbReference type="Proteomes" id="UP000278746">
    <property type="component" value="Unassembled WGS sequence"/>
</dbReference>
<evidence type="ECO:0000259" key="12">
    <source>
        <dbReference type="Pfam" id="PF01593"/>
    </source>
</evidence>
<keyword evidence="11" id="KW-0963">Cytoplasm</keyword>
<comment type="similarity">
    <text evidence="4 11">Belongs to the protoporphyrinogen/coproporphyrinogen oxidase family. Coproporphyrinogen III oxidase subfamily.</text>
</comment>
<evidence type="ECO:0000256" key="10">
    <source>
        <dbReference type="ARBA" id="ARBA00023133"/>
    </source>
</evidence>
<keyword evidence="9 11" id="KW-0560">Oxidoreductase</keyword>
<dbReference type="Gene3D" id="3.90.660.20">
    <property type="entry name" value="Protoporphyrinogen oxidase, mitochondrial, domain 2"/>
    <property type="match status" value="1"/>
</dbReference>
<evidence type="ECO:0000256" key="11">
    <source>
        <dbReference type="RuleBase" id="RU364052"/>
    </source>
</evidence>
<dbReference type="InterPro" id="IPR036188">
    <property type="entry name" value="FAD/NAD-bd_sf"/>
</dbReference>
<accession>A0A3M7TPM7</accession>
<dbReference type="InterPro" id="IPR050464">
    <property type="entry name" value="Zeta_carotene_desat/Oxidored"/>
</dbReference>
<dbReference type="Gene3D" id="3.50.50.60">
    <property type="entry name" value="FAD/NAD(P)-binding domain"/>
    <property type="match status" value="1"/>
</dbReference>
<evidence type="ECO:0000313" key="13">
    <source>
        <dbReference type="EMBL" id="RNA67106.1"/>
    </source>
</evidence>
<comment type="catalytic activity">
    <reaction evidence="1">
        <text>coproporphyrinogen III + 3 O2 = coproporphyrin III + 3 H2O2</text>
        <dbReference type="Rhea" id="RHEA:43436"/>
        <dbReference type="ChEBI" id="CHEBI:15379"/>
        <dbReference type="ChEBI" id="CHEBI:16240"/>
        <dbReference type="ChEBI" id="CHEBI:57309"/>
        <dbReference type="ChEBI" id="CHEBI:131725"/>
        <dbReference type="EC" id="1.3.3.15"/>
    </reaction>
    <physiologicalReaction direction="left-to-right" evidence="1">
        <dbReference type="Rhea" id="RHEA:43437"/>
    </physiologicalReaction>
</comment>
<keyword evidence="7 11" id="KW-0285">Flavoprotein</keyword>
<dbReference type="AlphaFoldDB" id="A0A3M7TPM7"/>
<dbReference type="SUPFAM" id="SSF54373">
    <property type="entry name" value="FAD-linked reductases, C-terminal domain"/>
    <property type="match status" value="1"/>
</dbReference>
<evidence type="ECO:0000256" key="7">
    <source>
        <dbReference type="ARBA" id="ARBA00022630"/>
    </source>
</evidence>
<comment type="caution">
    <text evidence="13">The sequence shown here is derived from an EMBL/GenBank/DDBJ whole genome shotgun (WGS) entry which is preliminary data.</text>
</comment>
<sequence length="472" mass="51890">MKKIAIIGGGMTGLTAMYYLNRKMKERGTDTELVMIEANDHLGGKIHTVERDGFIMETGADSIVARHESVMPLIEDLGLKDDVVYNSSGVSFIYTDNTLFPIPVDTIFGIPTSVKSLYESTLVSEAGKKAALKDLETPNEGFTKESSVGDFLTFFLGGELVEKQIAPVLSGVFSGTLDKLTVGATLPFLIDYKEKYGSIIKGLEAHKEQFKAGSSRKFLSFKGGLSTIIDRMEEKLGDHTILKGVHVSKIYKENGMYRLELSNSNELTVDGVVLSTPHDVTQRLLGSPEVDVNFNELKNSSIKTVYLGYDIPADRLPADGTGFIVSGENDIHCDACTWTSKKWAHTSRNGKLLVRLFYKSTNLSYPELKKMDDETFAAFARKDIEKSLGIQEAPTTVEVTNWDNLMPNYHKKHTESVAALEAKMASLYPNVILAGCSYYGVGIGACIQNGKDTAETVAHLTRQMDRGEDDGQ</sequence>
<keyword evidence="14" id="KW-1185">Reference proteome</keyword>
<feature type="domain" description="Amine oxidase" evidence="12">
    <location>
        <begin position="11"/>
        <end position="457"/>
    </location>
</feature>
<dbReference type="SUPFAM" id="SSF51905">
    <property type="entry name" value="FAD/NAD(P)-binding domain"/>
    <property type="match status" value="1"/>
</dbReference>
<comment type="pathway">
    <text evidence="3 11">Porphyrin-containing compound metabolism; protoheme biosynthesis.</text>
</comment>
<evidence type="ECO:0000256" key="1">
    <source>
        <dbReference type="ARBA" id="ARBA00001755"/>
    </source>
</evidence>
<evidence type="ECO:0000256" key="2">
    <source>
        <dbReference type="ARBA" id="ARBA00001974"/>
    </source>
</evidence>
<dbReference type="InterPro" id="IPR004572">
    <property type="entry name" value="Protoporphyrinogen_oxidase"/>
</dbReference>
<dbReference type="OrthoDB" id="9805195at2"/>
<dbReference type="GO" id="GO:0004729">
    <property type="term" value="F:oxygen-dependent protoporphyrinogen oxidase activity"/>
    <property type="evidence" value="ECO:0007669"/>
    <property type="project" value="UniProtKB-UniRule"/>
</dbReference>
<evidence type="ECO:0000313" key="14">
    <source>
        <dbReference type="Proteomes" id="UP000278746"/>
    </source>
</evidence>
<gene>
    <name evidence="13" type="primary">hemG</name>
    <name evidence="13" type="ORF">EBO34_18125</name>
</gene>
<dbReference type="EC" id="1.3.3.15" evidence="5 11"/>
<dbReference type="GO" id="GO:0005737">
    <property type="term" value="C:cytoplasm"/>
    <property type="evidence" value="ECO:0007669"/>
    <property type="project" value="UniProtKB-SubCell"/>
</dbReference>
<reference evidence="13 14" key="1">
    <citation type="submission" date="2018-10" db="EMBL/GenBank/DDBJ databases">
        <title>Bacillus Keqinensis sp. nov., a moderately halophilic bacterium isolated from a saline-alkaline lake.</title>
        <authorList>
            <person name="Wang H."/>
        </authorList>
    </citation>
    <scope>NUCLEOTIDE SEQUENCE [LARGE SCALE GENOMIC DNA]</scope>
    <source>
        <strain evidence="13 14">KQ-3</strain>
    </source>
</reference>
<dbReference type="NCBIfam" id="TIGR00562">
    <property type="entry name" value="proto_IX_ox"/>
    <property type="match status" value="1"/>
</dbReference>
<proteinExistence type="inferred from homology"/>
<evidence type="ECO:0000256" key="4">
    <source>
        <dbReference type="ARBA" id="ARBA00008310"/>
    </source>
</evidence>
<evidence type="ECO:0000256" key="5">
    <source>
        <dbReference type="ARBA" id="ARBA00012402"/>
    </source>
</evidence>
<evidence type="ECO:0000256" key="6">
    <source>
        <dbReference type="ARBA" id="ARBA00019046"/>
    </source>
</evidence>